<keyword evidence="2" id="KW-0812">Transmembrane</keyword>
<dbReference type="SUPFAM" id="SSF56219">
    <property type="entry name" value="DNase I-like"/>
    <property type="match status" value="1"/>
</dbReference>
<dbReference type="Pfam" id="PF00078">
    <property type="entry name" value="RVT_1"/>
    <property type="match status" value="2"/>
</dbReference>
<dbReference type="InterPro" id="IPR043502">
    <property type="entry name" value="DNA/RNA_pol_sf"/>
</dbReference>
<dbReference type="InterPro" id="IPR000477">
    <property type="entry name" value="RT_dom"/>
</dbReference>
<reference evidence="4" key="1">
    <citation type="journal article" date="2019" name="Plant J.">
        <title>Chlorella vulgaris genome assembly and annotation reveals the molecular basis for metabolic acclimation to high light conditions.</title>
        <authorList>
            <person name="Cecchin M."/>
            <person name="Marcolungo L."/>
            <person name="Rossato M."/>
            <person name="Girolomoni L."/>
            <person name="Cosentino E."/>
            <person name="Cuine S."/>
            <person name="Li-Beisson Y."/>
            <person name="Delledonne M."/>
            <person name="Ballottari M."/>
        </authorList>
    </citation>
    <scope>NUCLEOTIDE SEQUENCE</scope>
    <source>
        <strain evidence="4">211/11P</strain>
    </source>
</reference>
<dbReference type="InterPro" id="IPR036691">
    <property type="entry name" value="Endo/exonu/phosph_ase_sf"/>
</dbReference>
<comment type="caution">
    <text evidence="4">The sequence shown here is derived from an EMBL/GenBank/DDBJ whole genome shotgun (WGS) entry which is preliminary data.</text>
</comment>
<keyword evidence="5" id="KW-1185">Reference proteome</keyword>
<dbReference type="Gene3D" id="3.60.10.10">
    <property type="entry name" value="Endonuclease/exonuclease/phosphatase"/>
    <property type="match status" value="1"/>
</dbReference>
<sequence>MPNDGTQQRQFIAAQLAPLAAAAAGRQLLWGGDFNFAPQPHLDRLGHVAGVPHADVGTAQRWRDALPGLVDVYRVRHPGRRVFTYVNPHSASRLDRFYSSPALLPHVAVCSVRDRCLSDHRPVSLTLVGLLPSGVGPGLRRARLGFFSSPALLLQMTAWLTAQLAEAPADDLAFLLWWPPFKRRWLSKCGELHAASRLMAQGAEAAGDQLAGLHMALDGGDDAVLPAIIAARQRFVEAAAASEAEAATRRRQQWLHAGERPSKPLTRRLRSKRSAGAVPALRSAGGDLLTSGTACAQRVARVFAEVSAQPATAPAARQEVLQHLAAGRHLAGEQADALGVPAVAAPEVLRALRTAPPGRSPGHDGLPAELYRKFQGLLAPLLARLFTTVAELGILPARFHEGLITVIYKSGDRSEPANYRPITLLCTDYRLLTKVLALRLNPCLDSIIDREQAAFVPGRHIGENIMALQCLPHLLRGTAASAVVVFCDFRKAYDTIDREFLFSAMDALGVGAGFLTLTRLLLADTRSRAMVNGFTSTPAAFLAGVRQGCPLAPLLYLFIAQALLQLLKARGIGITVAGQQLTALQYADDAQALLPSLDDVPSFLAAMDTFGAATGQRLNPAKTSLLPIGDAPAGLPAVVHGLRVVSQATSLGVTFGAAADPAARWPALMDGVGCCFARIASLPRFSAFGRGFATAAYGVCKLLYHAEFTGHPPEQHMAELMRVTAKVVDRGQAPGDATRKFAGLAGWALAGRPADGGFGALPWREHITSRHAWWGLQLLLAPAALPWVAIARALLRRCADTAVHPMGLLLWPAGQPPPGSIAQLPPPLRRVHAGLRSLPPVADVAKQPLVLGPWCWAAPLWGNLYFCSPNFPTGIDHDFIDFSAAGVTSLGQLLHLEQAVAAAPGGAAYALVWTTMLGLLAVAELGILPARFHEGLITVIYKSGDRSEPTNYRPITLLCTDYRLFTKVLALRLNPCLDSIIDREQTAFVPGRHIGENIMALQCLPHLLRGTAASAVVVFCDFRKAYDTIDREFLFSAMGALGVGAGILALARLLLADTRSRAMVNGFTSTPAAFLAGVRQGCPLAPLLYLFIAQALLQLLKARGIGITVAGQQLTALQYADDAQALLPSLDDVPSFLAAMDTFGAATGQRLNPAKTSLLPIGDAPAGLPAVVHGLRVVSQATSLGVTFGAAADPAARWPALMDGVGCCFARIASLPRFSAFGRGFATAAYGVCKLLYHAEFTGHPPEQHMAELMRVTAKVVDRGQAPGDATRKFAGLAGWALAGRPADGGFGALPWREHITSRHAWWGLQLLLAPAALPWVAIARALLRRCADTAVHPMGLLLWPAGQPPPGSIAQLPPPLRRVHAGLRSLPPVADVAKQPLVLGPWCWAAPLWGNLYFCSPNFPTGIDHDFIDFSAAGVTSLGQLLHLEQAVAAAPGGAAYALVWTTMLGRYAAFASRFYAVERLAALLAALPPAWVHAARAAAAELAAGLLQPPALADALAVLLPRLGWAHPALPAPLLLSSLTVRHGTSLLTSPTATRRAAQYFTPFDLLADAAAPAPTAVVQAVLARLWRVRWENCHKEPFWRLVCDAVPTASRLHMDQPCQCGGAPADRRHHFWTCPFARGVVDSIAGELTARQLLPAPLAAAHIWLAAAPAGVHGGVWDVVSLAAVAAMDHGRRRMYAMSLAPPPLPPLVPVCLRSARARFWTLLTDFVALRCAPASWQAHLPPGHPFIYFHAAAATFKVALPAAAAPPL</sequence>
<organism evidence="4 5">
    <name type="scientific">Chlorella vulgaris</name>
    <name type="common">Green alga</name>
    <dbReference type="NCBI Taxonomy" id="3077"/>
    <lineage>
        <taxon>Eukaryota</taxon>
        <taxon>Viridiplantae</taxon>
        <taxon>Chlorophyta</taxon>
        <taxon>core chlorophytes</taxon>
        <taxon>Trebouxiophyceae</taxon>
        <taxon>Chlorellales</taxon>
        <taxon>Chlorellaceae</taxon>
        <taxon>Chlorella clade</taxon>
        <taxon>Chlorella</taxon>
    </lineage>
</organism>
<feature type="region of interest" description="Disordered" evidence="1">
    <location>
        <begin position="247"/>
        <end position="276"/>
    </location>
</feature>
<keyword evidence="2" id="KW-0472">Membrane</keyword>
<protein>
    <recommendedName>
        <fullName evidence="3">Reverse transcriptase domain-containing protein</fullName>
    </recommendedName>
</protein>
<dbReference type="Proteomes" id="UP001055712">
    <property type="component" value="Unassembled WGS sequence"/>
</dbReference>
<evidence type="ECO:0000256" key="1">
    <source>
        <dbReference type="SAM" id="MobiDB-lite"/>
    </source>
</evidence>
<dbReference type="SUPFAM" id="SSF56672">
    <property type="entry name" value="DNA/RNA polymerases"/>
    <property type="match status" value="2"/>
</dbReference>
<feature type="transmembrane region" description="Helical" evidence="2">
    <location>
        <begin position="1033"/>
        <end position="1055"/>
    </location>
</feature>
<keyword evidence="2" id="KW-1133">Transmembrane helix</keyword>
<feature type="domain" description="Reverse transcriptase" evidence="3">
    <location>
        <begin position="921"/>
        <end position="1188"/>
    </location>
</feature>
<accession>A0A9D4TPH3</accession>
<evidence type="ECO:0000256" key="2">
    <source>
        <dbReference type="SAM" id="Phobius"/>
    </source>
</evidence>
<evidence type="ECO:0000313" key="4">
    <source>
        <dbReference type="EMBL" id="KAI3431292.1"/>
    </source>
</evidence>
<name>A0A9D4TPH3_CHLVU</name>
<proteinExistence type="predicted"/>
<dbReference type="EMBL" id="SIDB01000006">
    <property type="protein sequence ID" value="KAI3431292.1"/>
    <property type="molecule type" value="Genomic_DNA"/>
</dbReference>
<reference evidence="4" key="2">
    <citation type="submission" date="2020-11" db="EMBL/GenBank/DDBJ databases">
        <authorList>
            <person name="Cecchin M."/>
            <person name="Marcolungo L."/>
            <person name="Rossato M."/>
            <person name="Girolomoni L."/>
            <person name="Cosentino E."/>
            <person name="Cuine S."/>
            <person name="Li-Beisson Y."/>
            <person name="Delledonne M."/>
            <person name="Ballottari M."/>
        </authorList>
    </citation>
    <scope>NUCLEOTIDE SEQUENCE</scope>
    <source>
        <strain evidence="4">211/11P</strain>
        <tissue evidence="4">Whole cell</tissue>
    </source>
</reference>
<evidence type="ECO:0000259" key="3">
    <source>
        <dbReference type="PROSITE" id="PS50878"/>
    </source>
</evidence>
<evidence type="ECO:0000313" key="5">
    <source>
        <dbReference type="Proteomes" id="UP001055712"/>
    </source>
</evidence>
<dbReference type="CDD" id="cd01650">
    <property type="entry name" value="RT_nLTR_like"/>
    <property type="match status" value="2"/>
</dbReference>
<dbReference type="PANTHER" id="PTHR19446">
    <property type="entry name" value="REVERSE TRANSCRIPTASES"/>
    <property type="match status" value="1"/>
</dbReference>
<feature type="domain" description="Reverse transcriptase" evidence="3">
    <location>
        <begin position="388"/>
        <end position="655"/>
    </location>
</feature>
<gene>
    <name evidence="4" type="ORF">D9Q98_004352</name>
</gene>
<dbReference type="OrthoDB" id="536206at2759"/>
<dbReference type="PROSITE" id="PS50878">
    <property type="entry name" value="RT_POL"/>
    <property type="match status" value="2"/>
</dbReference>